<feature type="region of interest" description="Disordered" evidence="1">
    <location>
        <begin position="359"/>
        <end position="388"/>
    </location>
</feature>
<keyword evidence="2" id="KW-0472">Membrane</keyword>
<feature type="compositionally biased region" description="Polar residues" evidence="1">
    <location>
        <begin position="518"/>
        <end position="529"/>
    </location>
</feature>
<feature type="compositionally biased region" description="Low complexity" evidence="1">
    <location>
        <begin position="424"/>
        <end position="450"/>
    </location>
</feature>
<keyword evidence="4" id="KW-1185">Reference proteome</keyword>
<feature type="region of interest" description="Disordered" evidence="1">
    <location>
        <begin position="496"/>
        <end position="529"/>
    </location>
</feature>
<dbReference type="EMBL" id="JAAVMX010000008">
    <property type="protein sequence ID" value="KAF4505316.1"/>
    <property type="molecule type" value="Genomic_DNA"/>
</dbReference>
<evidence type="ECO:0000256" key="2">
    <source>
        <dbReference type="SAM" id="Phobius"/>
    </source>
</evidence>
<feature type="transmembrane region" description="Helical" evidence="2">
    <location>
        <begin position="618"/>
        <end position="641"/>
    </location>
</feature>
<feature type="compositionally biased region" description="Basic residues" evidence="1">
    <location>
        <begin position="71"/>
        <end position="82"/>
    </location>
</feature>
<sequence>MEGSDPAMRAHPATSHLHTVEDWEDWEDDHVISPIDAVEPQVIQTPPPVYSRERAPAKSLASRASRQSSAKVKRLRSRRRQKAQNAKAGIKLVTDMAAFKRGNHVAHQARPADSRPIKFVDAAALRALEGEQSSASVGNWNWLKSDGSQSPDCPHPNQHAATPTQELSPEDRPIVIGISLPPDHVTSPEASTQQAGVDNSKAQKPAQTEAVAANDAGAPSQHPPDVNAGIHRSVWSPDTPDTIGSFNYFRATSSVYSRAFTSGHMGGEKTPPVPALPASYQRTPQQGPTGAELGGTSQSEDDSGTPCTLFEEDGNSPPHKQVLTKEIYMSPDSATSRSQGWWDHVVTPFLDKSLSFSSRKMKADSPGPETRSPSNCYGTTENCDGRPTTRYLLPVQAPIVRKPTLPKCPSPSPSMQAPETPRNASTQQSATQQSATQQSATQQSATQQSANTVARGAPAKSDVSAAGDIRRDQPPPYSPPKKQLAAPVRYRAVFPPQHPLHSQFPPSPCPASPGLAATMTSQGATQMTDIPLTPTIQTRARSSLRIPLPVRPLGSYAPQDRGTAATGRTRKVERQRRRHEKEEVVARRLGGFWRGRGCVPASGCFGRTGREGRQRRRVWLVLWAGIISLMILIIVLALVLARRHNEAPREAPSIWVNLTDFPPMPTGVLTVVGPDNSVSRSACTEPSTLWSCSLPKDQHDTVAPYKANQPTVVMHIQWDNSSQDMRRPPEAVRRGTVAASWARGVLGRRQTTPSFTPEPGAPDREEMRFLGNTTDGIQSEYKAGEPTPFYISLLKSAHEPVKGSVLSRREPGTRVGNESLEKLLPSPDLEANGTPAPAVMIPSPAQQPVRLFDRGLPTEHYGFYTHFKRSLFLKSVTILNKTEAANIPLDEGGGCRKNEANHLVTWGETRVLVQIWTRTLGLNTSSLLRPDESRGIGGTGELIRPGTMPYPVTVTLDTHGGDPIKKLVWNWPLDKRQSVGVDKAQLLANNMGVGGTWINPRGTGDRKMGGFDGGSGGCRCEWVNWVNRAS</sequence>
<feature type="region of interest" description="Disordered" evidence="1">
    <location>
        <begin position="551"/>
        <end position="579"/>
    </location>
</feature>
<feature type="compositionally biased region" description="Basic residues" evidence="1">
    <location>
        <begin position="568"/>
        <end position="579"/>
    </location>
</feature>
<gene>
    <name evidence="3" type="ORF">G6O67_007277</name>
</gene>
<name>A0A8H4PLE7_9HYPO</name>
<organism evidence="3 4">
    <name type="scientific">Ophiocordyceps sinensis</name>
    <dbReference type="NCBI Taxonomy" id="72228"/>
    <lineage>
        <taxon>Eukaryota</taxon>
        <taxon>Fungi</taxon>
        <taxon>Dikarya</taxon>
        <taxon>Ascomycota</taxon>
        <taxon>Pezizomycotina</taxon>
        <taxon>Sordariomycetes</taxon>
        <taxon>Hypocreomycetidae</taxon>
        <taxon>Hypocreales</taxon>
        <taxon>Ophiocordycipitaceae</taxon>
        <taxon>Ophiocordyceps</taxon>
    </lineage>
</organism>
<proteinExistence type="predicted"/>
<comment type="caution">
    <text evidence="3">The sequence shown here is derived from an EMBL/GenBank/DDBJ whole genome shotgun (WGS) entry which is preliminary data.</text>
</comment>
<evidence type="ECO:0000256" key="1">
    <source>
        <dbReference type="SAM" id="MobiDB-lite"/>
    </source>
</evidence>
<dbReference type="OrthoDB" id="10259622at2759"/>
<evidence type="ECO:0000313" key="3">
    <source>
        <dbReference type="EMBL" id="KAF4505316.1"/>
    </source>
</evidence>
<reference evidence="3 4" key="1">
    <citation type="journal article" date="2020" name="Genome Biol. Evol.">
        <title>A new high-quality draft genome assembly of the Chinese cordyceps Ophiocordyceps sinensis.</title>
        <authorList>
            <person name="Shu R."/>
            <person name="Zhang J."/>
            <person name="Meng Q."/>
            <person name="Zhang H."/>
            <person name="Zhou G."/>
            <person name="Li M."/>
            <person name="Wu P."/>
            <person name="Zhao Y."/>
            <person name="Chen C."/>
            <person name="Qin Q."/>
        </authorList>
    </citation>
    <scope>NUCLEOTIDE SEQUENCE [LARGE SCALE GENOMIC DNA]</scope>
    <source>
        <strain evidence="3 4">IOZ07</strain>
    </source>
</reference>
<feature type="region of interest" description="Disordered" evidence="1">
    <location>
        <begin position="34"/>
        <end position="86"/>
    </location>
</feature>
<evidence type="ECO:0000313" key="4">
    <source>
        <dbReference type="Proteomes" id="UP000557566"/>
    </source>
</evidence>
<keyword evidence="2" id="KW-0812">Transmembrane</keyword>
<feature type="region of interest" description="Disordered" evidence="1">
    <location>
        <begin position="134"/>
        <end position="234"/>
    </location>
</feature>
<feature type="compositionally biased region" description="Polar residues" evidence="1">
    <location>
        <begin position="371"/>
        <end position="382"/>
    </location>
</feature>
<evidence type="ECO:0008006" key="5">
    <source>
        <dbReference type="Google" id="ProtNLM"/>
    </source>
</evidence>
<accession>A0A8H4PLE7</accession>
<dbReference type="AlphaFoldDB" id="A0A8H4PLE7"/>
<protein>
    <recommendedName>
        <fullName evidence="5">Glycoprotease family protein</fullName>
    </recommendedName>
</protein>
<feature type="compositionally biased region" description="Low complexity" evidence="1">
    <location>
        <begin position="57"/>
        <end position="70"/>
    </location>
</feature>
<feature type="region of interest" description="Disordered" evidence="1">
    <location>
        <begin position="1"/>
        <end position="22"/>
    </location>
</feature>
<keyword evidence="2" id="KW-1133">Transmembrane helix</keyword>
<feature type="region of interest" description="Disordered" evidence="1">
    <location>
        <begin position="400"/>
        <end position="484"/>
    </location>
</feature>
<feature type="region of interest" description="Disordered" evidence="1">
    <location>
        <begin position="262"/>
        <end position="318"/>
    </location>
</feature>
<feature type="compositionally biased region" description="Polar residues" evidence="1">
    <location>
        <begin position="188"/>
        <end position="206"/>
    </location>
</feature>
<dbReference type="Proteomes" id="UP000557566">
    <property type="component" value="Unassembled WGS sequence"/>
</dbReference>